<dbReference type="Proteomes" id="UP000503251">
    <property type="component" value="Chromosome"/>
</dbReference>
<dbReference type="InterPro" id="IPR008978">
    <property type="entry name" value="HSP20-like_chaperone"/>
</dbReference>
<feature type="domain" description="SHSP" evidence="3">
    <location>
        <begin position="39"/>
        <end position="150"/>
    </location>
</feature>
<evidence type="ECO:0000256" key="1">
    <source>
        <dbReference type="PROSITE-ProRule" id="PRU00285"/>
    </source>
</evidence>
<evidence type="ECO:0000313" key="6">
    <source>
        <dbReference type="EMBL" id="TVM36457.1"/>
    </source>
</evidence>
<reference evidence="6 7" key="1">
    <citation type="submission" date="2018-06" db="EMBL/GenBank/DDBJ databases">
        <title>Complete genome of Desulfovibrio marinus P48SEP.</title>
        <authorList>
            <person name="Crispim J.S."/>
            <person name="Vidigal P.M.P."/>
            <person name="Silva L.C.F."/>
            <person name="Araujo L.C."/>
            <person name="Laguardia C.N."/>
            <person name="Dias R.S."/>
            <person name="Sousa M.P."/>
            <person name="Paula S.O."/>
            <person name="Silva C."/>
        </authorList>
    </citation>
    <scope>NUCLEOTIDE SEQUENCE [LARGE SCALE GENOMIC DNA]</scope>
    <source>
        <strain evidence="6 7">P48SEP</strain>
    </source>
</reference>
<evidence type="ECO:0000259" key="4">
    <source>
        <dbReference type="PROSITE" id="PS51203"/>
    </source>
</evidence>
<dbReference type="Gene3D" id="2.60.40.790">
    <property type="match status" value="1"/>
</dbReference>
<evidence type="ECO:0000259" key="3">
    <source>
        <dbReference type="PROSITE" id="PS01031"/>
    </source>
</evidence>
<name>A0A6P1ZPM8_9BACT</name>
<sequence>MYTRFLPEIRRRAREEGSPMSIADLMEDFWRGSFSPETSPRTMGYPALDIAENEDSVTVTAEVPGMKAEDIDVTLERGVLTIKGEKKFEDERKGENFHRIERSYGSFQRVVQLPTEVDDEKVTANYKDGVLTLSMPKSPAAKKRKIEIGA</sequence>
<dbReference type="Pfam" id="PF00011">
    <property type="entry name" value="HSP20"/>
    <property type="match status" value="1"/>
</dbReference>
<feature type="domain" description="CS" evidence="4">
    <location>
        <begin position="43"/>
        <end position="150"/>
    </location>
</feature>
<keyword evidence="8" id="KW-1185">Reference proteome</keyword>
<reference evidence="5 8" key="2">
    <citation type="submission" date="2019-04" db="EMBL/GenBank/DDBJ databases">
        <title>Isolation and culture of sulfate reducing bacteria from the cold seep of the South China Sea.</title>
        <authorList>
            <person name="Sun C."/>
            <person name="Liu R."/>
        </authorList>
    </citation>
    <scope>NUCLEOTIDE SEQUENCE [LARGE SCALE GENOMIC DNA]</scope>
    <source>
        <strain evidence="5 8">CS1</strain>
    </source>
</reference>
<proteinExistence type="inferred from homology"/>
<dbReference type="CDD" id="cd06464">
    <property type="entry name" value="ACD_sHsps-like"/>
    <property type="match status" value="1"/>
</dbReference>
<gene>
    <name evidence="6" type="ORF">DQK91_00595</name>
    <name evidence="5" type="ORF">E8L03_09280</name>
</gene>
<evidence type="ECO:0000313" key="5">
    <source>
        <dbReference type="EMBL" id="QJT09114.1"/>
    </source>
</evidence>
<dbReference type="PROSITE" id="PS51203">
    <property type="entry name" value="CS"/>
    <property type="match status" value="1"/>
</dbReference>
<dbReference type="Proteomes" id="UP000434052">
    <property type="component" value="Unassembled WGS sequence"/>
</dbReference>
<evidence type="ECO:0000256" key="2">
    <source>
        <dbReference type="RuleBase" id="RU003616"/>
    </source>
</evidence>
<dbReference type="EMBL" id="QMIF01000001">
    <property type="protein sequence ID" value="TVM36457.1"/>
    <property type="molecule type" value="Genomic_DNA"/>
</dbReference>
<dbReference type="InterPro" id="IPR007052">
    <property type="entry name" value="CS_dom"/>
</dbReference>
<dbReference type="EMBL" id="CP039543">
    <property type="protein sequence ID" value="QJT09114.1"/>
    <property type="molecule type" value="Genomic_DNA"/>
</dbReference>
<dbReference type="InterPro" id="IPR002068">
    <property type="entry name" value="A-crystallin/Hsp20_dom"/>
</dbReference>
<dbReference type="PANTHER" id="PTHR11527">
    <property type="entry name" value="HEAT-SHOCK PROTEIN 20 FAMILY MEMBER"/>
    <property type="match status" value="1"/>
</dbReference>
<accession>A0A6P1ZPM8</accession>
<dbReference type="OrthoDB" id="9811615at2"/>
<dbReference type="InterPro" id="IPR031107">
    <property type="entry name" value="Small_HSP"/>
</dbReference>
<dbReference type="AlphaFoldDB" id="A0A6P1ZPM8"/>
<comment type="similarity">
    <text evidence="1 2">Belongs to the small heat shock protein (HSP20) family.</text>
</comment>
<dbReference type="PROSITE" id="PS01031">
    <property type="entry name" value="SHSP"/>
    <property type="match status" value="1"/>
</dbReference>
<evidence type="ECO:0000313" key="8">
    <source>
        <dbReference type="Proteomes" id="UP000503251"/>
    </source>
</evidence>
<evidence type="ECO:0000313" key="7">
    <source>
        <dbReference type="Proteomes" id="UP000434052"/>
    </source>
</evidence>
<dbReference type="SUPFAM" id="SSF49764">
    <property type="entry name" value="HSP20-like chaperones"/>
    <property type="match status" value="1"/>
</dbReference>
<organism evidence="6 7">
    <name type="scientific">Oceanidesulfovibrio marinus</name>
    <dbReference type="NCBI Taxonomy" id="370038"/>
    <lineage>
        <taxon>Bacteria</taxon>
        <taxon>Pseudomonadati</taxon>
        <taxon>Thermodesulfobacteriota</taxon>
        <taxon>Desulfovibrionia</taxon>
        <taxon>Desulfovibrionales</taxon>
        <taxon>Desulfovibrionaceae</taxon>
        <taxon>Oceanidesulfovibrio</taxon>
    </lineage>
</organism>
<protein>
    <submittedName>
        <fullName evidence="6">Hsp20/alpha crystallin family protein</fullName>
    </submittedName>
</protein>